<dbReference type="InterPro" id="IPR000618">
    <property type="entry name" value="Insect_cuticle"/>
</dbReference>
<protein>
    <recommendedName>
        <fullName evidence="7">Pro-resilin</fullName>
    </recommendedName>
</protein>
<dbReference type="InterPro" id="IPR031311">
    <property type="entry name" value="CHIT_BIND_RR_consensus"/>
</dbReference>
<gene>
    <name evidence="5" type="ORF">Cfor_08701</name>
</gene>
<dbReference type="Proteomes" id="UP000502823">
    <property type="component" value="Unassembled WGS sequence"/>
</dbReference>
<feature type="compositionally biased region" description="Polar residues" evidence="3">
    <location>
        <begin position="170"/>
        <end position="192"/>
    </location>
</feature>
<reference evidence="6" key="1">
    <citation type="submission" date="2020-01" db="EMBL/GenBank/DDBJ databases">
        <title>Draft genome sequence of the Termite Coptotermes fromosanus.</title>
        <authorList>
            <person name="Itakura S."/>
            <person name="Yosikawa Y."/>
            <person name="Umezawa K."/>
        </authorList>
    </citation>
    <scope>NUCLEOTIDE SEQUENCE [LARGE SCALE GENOMIC DNA]</scope>
</reference>
<feature type="non-terminal residue" evidence="5">
    <location>
        <position position="1"/>
    </location>
</feature>
<keyword evidence="1 2" id="KW-0193">Cuticle</keyword>
<feature type="region of interest" description="Disordered" evidence="3">
    <location>
        <begin position="76"/>
        <end position="209"/>
    </location>
</feature>
<keyword evidence="4" id="KW-0732">Signal</keyword>
<feature type="region of interest" description="Disordered" evidence="3">
    <location>
        <begin position="27"/>
        <end position="64"/>
    </location>
</feature>
<name>A0A6L2PWG7_COPFO</name>
<dbReference type="OrthoDB" id="6425109at2759"/>
<feature type="chain" id="PRO_5026864198" description="Pro-resilin" evidence="4">
    <location>
        <begin position="18"/>
        <end position="411"/>
    </location>
</feature>
<dbReference type="PANTHER" id="PTHR12236">
    <property type="entry name" value="STRUCTURAL CONTITUENT OF CUTICLE"/>
    <property type="match status" value="1"/>
</dbReference>
<dbReference type="PRINTS" id="PR00947">
    <property type="entry name" value="CUTICLE"/>
</dbReference>
<dbReference type="PANTHER" id="PTHR12236:SF98">
    <property type="entry name" value="CUTICULAR PROTEIN 56F"/>
    <property type="match status" value="1"/>
</dbReference>
<proteinExistence type="predicted"/>
<dbReference type="GO" id="GO:0031012">
    <property type="term" value="C:extracellular matrix"/>
    <property type="evidence" value="ECO:0007669"/>
    <property type="project" value="TreeGrafter"/>
</dbReference>
<feature type="signal peptide" evidence="4">
    <location>
        <begin position="1"/>
        <end position="17"/>
    </location>
</feature>
<dbReference type="Pfam" id="PF00379">
    <property type="entry name" value="Chitin_bind_4"/>
    <property type="match status" value="1"/>
</dbReference>
<sequence length="411" mass="43449">ISVLLLVAVTLWIGAEAQHLSRHYLPAEQGQPANPDRQYLPAAPGEPFGPSSQFDDSHFDDEDSVSVTSAAFGGSRIASGRFGGEQTKETGASGVSSRFGGAPSNQYGVPNAAANQFGNGANHKAASDASVRYRSGSSSQYGAPDASSRVGSGPSNQYGAPSAAGRFSNLPFNQYGTPDASNGFISAPSNQYGRPDASSRFTSAPSKQYGVPEVSSRVAGYAPSNQHGISANGHSQNVVVDASSRFGGITPPKQYPRASTRFGNGFDQNTGAASRFGGVPSNQYGVPDTSRRFGSPAPSIQYGAPGVSRFGEDTQPNQYDAISSNFRNRNGDEDALSEPANYEFSYEVEASEYGTVFGQEETRQYENARGSYHVLLPDGRTQIVEYEADQDGYKPHIRYEGTAGARVSGTY</sequence>
<dbReference type="GO" id="GO:0005615">
    <property type="term" value="C:extracellular space"/>
    <property type="evidence" value="ECO:0007669"/>
    <property type="project" value="TreeGrafter"/>
</dbReference>
<evidence type="ECO:0000256" key="3">
    <source>
        <dbReference type="SAM" id="MobiDB-lite"/>
    </source>
</evidence>
<dbReference type="GO" id="GO:0042302">
    <property type="term" value="F:structural constituent of cuticle"/>
    <property type="evidence" value="ECO:0007669"/>
    <property type="project" value="UniProtKB-UniRule"/>
</dbReference>
<dbReference type="EMBL" id="BLKM01009497">
    <property type="protein sequence ID" value="GFG36896.1"/>
    <property type="molecule type" value="Genomic_DNA"/>
</dbReference>
<evidence type="ECO:0000313" key="6">
    <source>
        <dbReference type="Proteomes" id="UP000502823"/>
    </source>
</evidence>
<feature type="compositionally biased region" description="Low complexity" evidence="3">
    <location>
        <begin position="111"/>
        <end position="122"/>
    </location>
</feature>
<keyword evidence="6" id="KW-1185">Reference proteome</keyword>
<dbReference type="AlphaFoldDB" id="A0A6L2PWG7"/>
<organism evidence="5 6">
    <name type="scientific">Coptotermes formosanus</name>
    <name type="common">Formosan subterranean termite</name>
    <dbReference type="NCBI Taxonomy" id="36987"/>
    <lineage>
        <taxon>Eukaryota</taxon>
        <taxon>Metazoa</taxon>
        <taxon>Ecdysozoa</taxon>
        <taxon>Arthropoda</taxon>
        <taxon>Hexapoda</taxon>
        <taxon>Insecta</taxon>
        <taxon>Pterygota</taxon>
        <taxon>Neoptera</taxon>
        <taxon>Polyneoptera</taxon>
        <taxon>Dictyoptera</taxon>
        <taxon>Blattodea</taxon>
        <taxon>Blattoidea</taxon>
        <taxon>Termitoidae</taxon>
        <taxon>Rhinotermitidae</taxon>
        <taxon>Coptotermes</taxon>
    </lineage>
</organism>
<dbReference type="InterPro" id="IPR051217">
    <property type="entry name" value="Insect_Cuticle_Struc_Prot"/>
</dbReference>
<feature type="compositionally biased region" description="Polar residues" evidence="3">
    <location>
        <begin position="149"/>
        <end position="159"/>
    </location>
</feature>
<dbReference type="InParanoid" id="A0A6L2PWG7"/>
<dbReference type="PROSITE" id="PS51155">
    <property type="entry name" value="CHIT_BIND_RR_2"/>
    <property type="match status" value="1"/>
</dbReference>
<evidence type="ECO:0000256" key="2">
    <source>
        <dbReference type="PROSITE-ProRule" id="PRU00497"/>
    </source>
</evidence>
<accession>A0A6L2PWG7</accession>
<evidence type="ECO:0000313" key="5">
    <source>
        <dbReference type="EMBL" id="GFG36896.1"/>
    </source>
</evidence>
<comment type="caution">
    <text evidence="5">The sequence shown here is derived from an EMBL/GenBank/DDBJ whole genome shotgun (WGS) entry which is preliminary data.</text>
</comment>
<evidence type="ECO:0008006" key="7">
    <source>
        <dbReference type="Google" id="ProtNLM"/>
    </source>
</evidence>
<dbReference type="PROSITE" id="PS00233">
    <property type="entry name" value="CHIT_BIND_RR_1"/>
    <property type="match status" value="1"/>
</dbReference>
<evidence type="ECO:0000256" key="1">
    <source>
        <dbReference type="ARBA" id="ARBA00022460"/>
    </source>
</evidence>
<evidence type="ECO:0000256" key="4">
    <source>
        <dbReference type="SAM" id="SignalP"/>
    </source>
</evidence>